<dbReference type="GO" id="GO:0005525">
    <property type="term" value="F:GTP binding"/>
    <property type="evidence" value="ECO:0007669"/>
    <property type="project" value="UniProtKB-UniRule"/>
</dbReference>
<comment type="catalytic activity">
    <reaction evidence="7 8">
        <text>IMP + L-aspartate + GTP = N(6)-(1,2-dicarboxyethyl)-AMP + GDP + phosphate + 2 H(+)</text>
        <dbReference type="Rhea" id="RHEA:15753"/>
        <dbReference type="ChEBI" id="CHEBI:15378"/>
        <dbReference type="ChEBI" id="CHEBI:29991"/>
        <dbReference type="ChEBI" id="CHEBI:37565"/>
        <dbReference type="ChEBI" id="CHEBI:43474"/>
        <dbReference type="ChEBI" id="CHEBI:57567"/>
        <dbReference type="ChEBI" id="CHEBI:58053"/>
        <dbReference type="ChEBI" id="CHEBI:58189"/>
        <dbReference type="EC" id="6.3.4.4"/>
    </reaction>
</comment>
<dbReference type="GO" id="GO:0005737">
    <property type="term" value="C:cytoplasm"/>
    <property type="evidence" value="ECO:0007669"/>
    <property type="project" value="UniProtKB-SubCell"/>
</dbReference>
<comment type="function">
    <text evidence="7">Plays an important role in the de novo pathway and in the salvage pathway of purine nucleotide biosynthesis. Catalyzes the first commited step in the biosynthesis of AMP from IMP.</text>
</comment>
<evidence type="ECO:0000256" key="8">
    <source>
        <dbReference type="RuleBase" id="RU000520"/>
    </source>
</evidence>
<dbReference type="InterPro" id="IPR001114">
    <property type="entry name" value="Adenylosuccinate_synthetase"/>
</dbReference>
<comment type="function">
    <text evidence="8">Plays an important role in the de novo pathway of purine nucleotide biosynthesis.</text>
</comment>
<dbReference type="SMART" id="SM00788">
    <property type="entry name" value="Adenylsucc_synt"/>
    <property type="match status" value="1"/>
</dbReference>
<keyword evidence="2 7" id="KW-0479">Metal-binding</keyword>
<comment type="pathway">
    <text evidence="7 8">Purine metabolism; AMP biosynthesis via de novo pathway; AMP from IMP: step 1/2.</text>
</comment>
<evidence type="ECO:0000256" key="4">
    <source>
        <dbReference type="ARBA" id="ARBA00022755"/>
    </source>
</evidence>
<comment type="subunit">
    <text evidence="7">Homodimer.</text>
</comment>
<name>A0A023FUT9_AMBPA</name>
<sequence>MSNYINNYGCPNGINGNSTIPHSTSWSPAEPKSRANVVLGAQWGDEGKGKIVDLLASDAQIVCRCQGGNNAGHTVVVESVCYDFHLLPSGLTNTKCTGVVGNGVVINVPQLFDEIKANEAKGLQISSRLLISDRSHIVFDFHQAVDGLQEIEKGSKSLGTTKRALDPPMHARLRGQD</sequence>
<feature type="binding site" evidence="7">
    <location>
        <begin position="44"/>
        <end position="50"/>
    </location>
    <ligand>
        <name>GTP</name>
        <dbReference type="ChEBI" id="CHEBI:37565"/>
    </ligand>
</feature>
<dbReference type="UniPathway" id="UPA00075">
    <property type="reaction ID" value="UER00335"/>
</dbReference>
<evidence type="ECO:0000313" key="10">
    <source>
        <dbReference type="EMBL" id="JAC25234.1"/>
    </source>
</evidence>
<proteinExistence type="evidence at transcript level"/>
<dbReference type="GO" id="GO:0000287">
    <property type="term" value="F:magnesium ion binding"/>
    <property type="evidence" value="ECO:0007669"/>
    <property type="project" value="UniProtKB-UniRule"/>
</dbReference>
<dbReference type="PANTHER" id="PTHR11846:SF0">
    <property type="entry name" value="ADENYLOSUCCINATE SYNTHETASE"/>
    <property type="match status" value="1"/>
</dbReference>
<dbReference type="GO" id="GO:0044208">
    <property type="term" value="P:'de novo' AMP biosynthetic process"/>
    <property type="evidence" value="ECO:0007669"/>
    <property type="project" value="UniProtKB-UniRule"/>
</dbReference>
<feature type="active site" description="Proton donor" evidence="7">
    <location>
        <position position="73"/>
    </location>
</feature>
<evidence type="ECO:0000256" key="1">
    <source>
        <dbReference type="ARBA" id="ARBA00022598"/>
    </source>
</evidence>
<dbReference type="PROSITE" id="PS01266">
    <property type="entry name" value="ADENYLOSUCCIN_SYN_1"/>
    <property type="match status" value="1"/>
</dbReference>
<comment type="similarity">
    <text evidence="7 8">Belongs to the adenylosuccinate synthetase family.</text>
</comment>
<feature type="binding site" evidence="7">
    <location>
        <position position="72"/>
    </location>
    <ligand>
        <name>Mg(2+)</name>
        <dbReference type="ChEBI" id="CHEBI:18420"/>
    </ligand>
</feature>
<keyword evidence="5 7" id="KW-0460">Magnesium</keyword>
<feature type="binding site" evidence="7">
    <location>
        <position position="161"/>
    </location>
    <ligand>
        <name>IMP</name>
        <dbReference type="ChEBI" id="CHEBI:58053"/>
    </ligand>
</feature>
<dbReference type="AlphaFoldDB" id="A0A023FUT9"/>
<keyword evidence="6 7" id="KW-0342">GTP-binding</keyword>
<keyword evidence="4 7" id="KW-0658">Purine biosynthesis</keyword>
<dbReference type="InterPro" id="IPR042109">
    <property type="entry name" value="Adenylosuccinate_synth_dom1"/>
</dbReference>
<dbReference type="InterPro" id="IPR018220">
    <property type="entry name" value="Adenylosuccin_syn_GTP-bd"/>
</dbReference>
<dbReference type="GO" id="GO:0004019">
    <property type="term" value="F:adenylosuccinate synthase activity"/>
    <property type="evidence" value="ECO:0007669"/>
    <property type="project" value="UniProtKB-UniRule"/>
</dbReference>
<evidence type="ECO:0000256" key="7">
    <source>
        <dbReference type="HAMAP-Rule" id="MF_03125"/>
    </source>
</evidence>
<reference evidence="10" key="1">
    <citation type="submission" date="2014-03" db="EMBL/GenBank/DDBJ databases">
        <title>The sialotranscriptome of Amblyomma triste, Amblyomma parvum and Amblyomma cajennense ticks, uncovered by 454-based RNA-seq.</title>
        <authorList>
            <person name="Garcia G.R."/>
            <person name="Gardinassi L.G."/>
            <person name="Ribeiro J.M."/>
            <person name="Anatrielo E."/>
            <person name="Ferreira B.R."/>
            <person name="Moreira H.N."/>
            <person name="Mafra C."/>
            <person name="Olegario M.M."/>
            <person name="Szabo P.J."/>
            <person name="Miranda-Santos I.K."/>
            <person name="Maruyama S.R."/>
        </authorList>
    </citation>
    <scope>NUCLEOTIDE SEQUENCE</scope>
    <source>
        <strain evidence="10">Araguapaz</strain>
        <tissue evidence="10">Salivary glands</tissue>
    </source>
</reference>
<dbReference type="InterPro" id="IPR027417">
    <property type="entry name" value="P-loop_NTPase"/>
</dbReference>
<comment type="cofactor">
    <cofactor evidence="7">
        <name>Mg(2+)</name>
        <dbReference type="ChEBI" id="CHEBI:18420"/>
    </cofactor>
    <text evidence="7">Binds 1 Mg(2+) ion per subunit.</text>
</comment>
<comment type="caution">
    <text evidence="7">Lacks conserved residue(s) required for the propagation of feature annotation.</text>
</comment>
<feature type="active site" description="Proton acceptor" evidence="7">
    <location>
        <position position="45"/>
    </location>
</feature>
<accession>A0A023FUT9</accession>
<evidence type="ECO:0000256" key="2">
    <source>
        <dbReference type="ARBA" id="ARBA00022723"/>
    </source>
</evidence>
<feature type="binding site" evidence="7">
    <location>
        <begin position="45"/>
        <end position="48"/>
    </location>
    <ligand>
        <name>IMP</name>
        <dbReference type="ChEBI" id="CHEBI:58053"/>
    </ligand>
</feature>
<evidence type="ECO:0000256" key="3">
    <source>
        <dbReference type="ARBA" id="ARBA00022741"/>
    </source>
</evidence>
<feature type="region of interest" description="Disordered" evidence="9">
    <location>
        <begin position="158"/>
        <end position="177"/>
    </location>
</feature>
<dbReference type="GO" id="GO:0046040">
    <property type="term" value="P:IMP metabolic process"/>
    <property type="evidence" value="ECO:0007669"/>
    <property type="project" value="TreeGrafter"/>
</dbReference>
<dbReference type="PANTHER" id="PTHR11846">
    <property type="entry name" value="ADENYLOSUCCINATE SYNTHETASE"/>
    <property type="match status" value="1"/>
</dbReference>
<evidence type="ECO:0000256" key="5">
    <source>
        <dbReference type="ARBA" id="ARBA00022842"/>
    </source>
</evidence>
<feature type="binding site" evidence="7">
    <location>
        <position position="45"/>
    </location>
    <ligand>
        <name>Mg(2+)</name>
        <dbReference type="ChEBI" id="CHEBI:18420"/>
    </ligand>
</feature>
<dbReference type="EC" id="6.3.4.4" evidence="7 8"/>
<dbReference type="Gene3D" id="3.40.440.10">
    <property type="entry name" value="Adenylosuccinate Synthetase, subunit A, domain 1"/>
    <property type="match status" value="1"/>
</dbReference>
<keyword evidence="1 7" id="KW-0436">Ligase</keyword>
<comment type="subcellular location">
    <subcellularLocation>
        <location evidence="7">Cytoplasm</location>
    </subcellularLocation>
</comment>
<organism evidence="10">
    <name type="scientific">Amblyomma parvum</name>
    <name type="common">South American tick</name>
    <dbReference type="NCBI Taxonomy" id="251391"/>
    <lineage>
        <taxon>Eukaryota</taxon>
        <taxon>Metazoa</taxon>
        <taxon>Ecdysozoa</taxon>
        <taxon>Arthropoda</taxon>
        <taxon>Chelicerata</taxon>
        <taxon>Arachnida</taxon>
        <taxon>Acari</taxon>
        <taxon>Parasitiformes</taxon>
        <taxon>Ixodida</taxon>
        <taxon>Ixodoidea</taxon>
        <taxon>Ixodidae</taxon>
        <taxon>Amblyomminae</taxon>
        <taxon>Amblyomma</taxon>
    </lineage>
</organism>
<dbReference type="HAMAP" id="MF_00011">
    <property type="entry name" value="Adenylosucc_synth"/>
    <property type="match status" value="1"/>
</dbReference>
<keyword evidence="3 7" id="KW-0547">Nucleotide-binding</keyword>
<keyword evidence="7" id="KW-0963">Cytoplasm</keyword>
<dbReference type="SUPFAM" id="SSF52540">
    <property type="entry name" value="P-loop containing nucleoside triphosphate hydrolases"/>
    <property type="match status" value="1"/>
</dbReference>
<protein>
    <recommendedName>
        <fullName evidence="7 8">Adenylosuccinate synthetase</fullName>
        <shortName evidence="7">AMPSase</shortName>
        <shortName evidence="7">AdSS</shortName>
        <ecNumber evidence="7 8">6.3.4.4</ecNumber>
    </recommendedName>
    <alternativeName>
        <fullName evidence="7">IMP--aspartate ligase</fullName>
    </alternativeName>
</protein>
<feature type="binding site" evidence="7">
    <location>
        <begin position="70"/>
        <end position="73"/>
    </location>
    <ligand>
        <name>IMP</name>
        <dbReference type="ChEBI" id="CHEBI:58053"/>
    </ligand>
</feature>
<evidence type="ECO:0000256" key="9">
    <source>
        <dbReference type="SAM" id="MobiDB-lite"/>
    </source>
</evidence>
<dbReference type="Pfam" id="PF00709">
    <property type="entry name" value="Adenylsucc_synt"/>
    <property type="match status" value="1"/>
</dbReference>
<evidence type="ECO:0000256" key="6">
    <source>
        <dbReference type="ARBA" id="ARBA00023134"/>
    </source>
</evidence>
<dbReference type="EMBL" id="GBBL01002086">
    <property type="protein sequence ID" value="JAC25234.1"/>
    <property type="molecule type" value="mRNA"/>
</dbReference>
<feature type="binding site" evidence="7">
    <location>
        <begin position="72"/>
        <end position="74"/>
    </location>
    <ligand>
        <name>GTP</name>
        <dbReference type="ChEBI" id="CHEBI:37565"/>
    </ligand>
</feature>